<evidence type="ECO:0000256" key="4">
    <source>
        <dbReference type="SAM" id="MobiDB-lite"/>
    </source>
</evidence>
<keyword evidence="3 5" id="KW-0732">Signal</keyword>
<dbReference type="InterPro" id="IPR011050">
    <property type="entry name" value="Pectin_lyase_fold/virulence"/>
</dbReference>
<reference evidence="7" key="1">
    <citation type="submission" date="2016-11" db="EMBL/GenBank/DDBJ databases">
        <title>Complete Genome Sequencing of Pandoraea pulmonicola DSM 16583.</title>
        <authorList>
            <person name="Chan K.-G."/>
        </authorList>
    </citation>
    <scope>NUCLEOTIDE SEQUENCE</scope>
    <source>
        <strain evidence="7">DSM 16583</strain>
    </source>
</reference>
<dbReference type="SMART" id="SM00912">
    <property type="entry name" value="Haemagg_act"/>
    <property type="match status" value="1"/>
</dbReference>
<dbReference type="InterPro" id="IPR008638">
    <property type="entry name" value="FhaB/CdiA-like_TPS"/>
</dbReference>
<protein>
    <submittedName>
        <fullName evidence="7">Hemagglutinin</fullName>
    </submittedName>
</protein>
<name>A0ABN4F8W9_PANPU</name>
<gene>
    <name evidence="7" type="ORF">RO07_00025</name>
</gene>
<feature type="region of interest" description="Disordered" evidence="4">
    <location>
        <begin position="58"/>
        <end position="80"/>
    </location>
</feature>
<evidence type="ECO:0000313" key="7">
    <source>
        <dbReference type="EMBL" id="AJC22911.1"/>
    </source>
</evidence>
<organism evidence="7 8">
    <name type="scientific">Pandoraea pulmonicola</name>
    <dbReference type="NCBI Taxonomy" id="93221"/>
    <lineage>
        <taxon>Bacteria</taxon>
        <taxon>Pseudomonadati</taxon>
        <taxon>Pseudomonadota</taxon>
        <taxon>Betaproteobacteria</taxon>
        <taxon>Burkholderiales</taxon>
        <taxon>Burkholderiaceae</taxon>
        <taxon>Pandoraea</taxon>
    </lineage>
</organism>
<accession>A0ABN4F8W9</accession>
<sequence>MRHPNQVRRVFRAAPMARAMAVALATGGLFVDAHAQQAFSAGWFAARGAAQNTAAQTGRLPNGMPLSALNSPSEQQRQANAQLQRSIANLGATAQAIAAQQSMQTAARQAAQNDTSVPDGLTAGGLKVDTNSLTQGWINAGAPTQTTSVGKTTVSVQQTADKAILNWETFNVGKNTTVAFDQQRDWAVLNRVNDPQARPSVIQGQIKADGTVLIANRNGIVFTGSSQVDTRNLVAAAANITNDQFQKNGIYGTGTNTPTFTDAAGKVLVQAGAQITTRAPAASTDGGGYVLLLGQEVHNAGEIAALRGQTALAAGDSFVIKRGVGTDGNPASTTRGNEITPQFAANSAAGLVRNTGLIMAREGDVSLAGREVQQNGVAIATTSVNTRGTLHLVANGVGGKVALGPGATSAIVIEGGGTALDSQRNAMLAPAIDGTYNIMPVNDRRDQSRVELTSSGTVDFLPDSLTLATGGQILVNAATRSLVRDRAQLDVSGAVGVDVSMESNNVKVNVQGNEQRDAPGNRGSKLLNSNDVWIDRRKLVFVAKGVNGYDSDRWYTAGGLLEVGGYLGTQGHTAGEWMAQGGTLTFSGKDVVTQPGSTINLSGGTLNVQTGYLHQTWLKGADGGLYEVSKAPGDLIYTGVYRGFEDTHARWGANATQYYATPFIAPSTRLENGYTVGRDAGRLIISTAGAVLEGSIAGDAYQGPRQTQAPAMDVDGYHQSQTAAARRAQLIVGQVQPMYDKTSGLLYDNLSAVLSRVDLRDAQAQIAAELDLTTALPADRRDKLWLDTSLINGFGLGAIRVAAKDRIELGSDLRVAPGGLVTLYGNDVAVNGNVTAHGGRIQIGSILSQMSQNGLVGTIVNPVAPVGNVIVAHGMKLDASGLWSNLVTEPDRFTGVPYRDGGSVAISTGGNVALAAGSLIDVSSGALLGSDGKLQGGRGGDVTLATSGGNASLVLDREAAVRAYGFSGGGTFDLLARKVVIGDAPNAAGSEPASDTVALGHDFFNKGFSSYRVTGATNVAVSDGATVDVTMPVYRRADQTRSLVDGGEWRNKFTVATPPLYQEDAAHAVLTQRKGASLTLQTGNFASTASDMAVSQLTIGKGAVVSVDPGQSITLNSIGQMTVDGTLNAWGGTIALGDTKDIGIVAETVNGQGHGRSIWIGERAVLDVAARAATALDVHGNPYGAVRSGGNIVIGGDIDHASGTATGTNLFVVVRNGAVFDASGTQAALNIDGQGRRQVTTNGGNIAIASNNGLYLDGTFKAAAGGAGAAGGSLSVAQVNALYAKASAAQKVLTARELILEQTQSASPLRSFLTPTQAASALTYGYGRLSAAQVDAGGFDNLSLFGKTNVTGDVSLKVGQNLQFYGDITTQNGATSPAALHLTSSYLRLAGQKPIGRDGYLVPGPALEPARPLLATVDANANLIDVRGIVVLNARNAELTSRGDLRFMATVDGWNGGAPATSLTVPGDVTLRAAQLYPGTGAGAAVMAGFSTANAVASYDPKRSLTIARSTDTLPELPYSAFGSLSMMSANVVQDGVIRAPLGQIKLGVTGYGDDTSVSVRLLPGSVTSVSGAGLVMPYGGTTDGQSWRYNGKDVTFTGVGGASPRGVIVQGIVLAGQSVKVEKDALVDLSGGGELTGAGFISGRGGSTDARLSALMQVGPNGGFTLPDIKTNPVYAIVPGGQSAYAPSAGGGAAEPAIGRQITIGAGVPGLPAGTYTLMPATYALLPGAFRIEINGRAGQGAGAAAQAMRNGSWSATGTLSVAGTGTRDSLASQIILTPANVLRTYSQYNETGYTQFATADAARRGVPRPMLPADAKTLQLELQTGAGIDAFRFDGMGRFDVAPGGYGGTLSVVVRRNENRSMLEVVGPDAGVTPGFRGGTLRADSLNNIGAARMVLGGMSSTTYGQGGNYLTFGDAVAERIHLRSGATLSAPEVFLVADDDGGNPTEGGLIRVERGAGINTLRRGKVAYDANDGFIYQAKPYVLAASNGLINILPSKSVARGGVEIGGCPAGNCTGMTTLYSEGTLAAATSGNFVLDDTVRYGTRNLTLAVGGINIGTTQALADAQANGIRADGLAMNQAVLERLLRGDTSTGAPALETLTLSAANSVNFYGDVTLDTYDAATGKSSLDRLVLTTPAIYGQGNAATVATIRTANLIWGGTQSAPGTVIANGAGTGAGTLNLATERFEFGFAPFSQPSSVKSYDRLALGFANVNLIASDRISANQKGSLSVYQSQGAYDPLSGYQYNGGSLTLTTPLMTGAAGSSNRIVAGGAVTVAAPAGAPSVDRSRDIDALGADLTLHGDSLRVATAVVLPSGKLTLIADKDLTLADGAQLDLAGRTRTFVDVDKFSWGGDVVLESRRGNITQSRASTIDISAHNSSAGTLKAVALDAGAGQVDLQGRVFGKSDGYYDAAGTLVPFKAGSVEVRAQSLGVGRADALFAGLNTRLNEGGVFGGRSFQFKRGDLVIGNELKAGEVNVSVDNGRLTVAGAIDASGERVGTIRLAGKQGLTLADTAVLDAHGTALRVDSYGKIIDSPNRAVVELSSGDGILTMGGGAQIDLRHGTGATVGTAPGQSDGVARGTLTLNAPRVGSQGRMDDADAATYGDIAIDARSGLTIRGARSIALNAMQRYDDAPYAVLRDAGGNVVLDANGKPTLELAAGGRPYQVVDQAYLTAKHDESTDFIKHARANGALPGTKLAGLNNPGYLGVLHLRPGVDIVSKTSDGDIVVRGDLDLSGYRYESLNPRFAKTNVYGSGEVGMLAIRAGGNLDIFGSINDGFTPPPPTKDDTGWKLLPGMNFAGDDIVVPGSGVTLADGTAFPAGSILNYDLPIKGVVMTAGVRIPVAVRLDAPVTLPAGTVLSAAVRDSAGNVLYAAGTLLRAPLTIAANARLDAGSVMPLPVSVRAMVWPKGVPLPGIPDSGEGTLVRNVVLLDGAKALATGAVIPSGTNVQLPAGVDSIALRPEVGGQQGKAWALAQMLPEGSQSWSMRLVSGADTGAADSRVVQTRPVRGDLRLADSHYGMYGRGVPPKGVLTWSQEAADLGIDGIVAGQPITEELLRRIGIDQSPGELCADTPSYCVLKVSYVWTKQGADEFADPAIHAGDVVDTIGLGWPTLCEDNPTWCTTPGTTYSYSPTSSRFSVLRTGTGDLEMLSGGNMRMDSLFGVYTAGTSSVATRAGDPYNQPRAKNSLGTVLNEAAGNNEAFVNGGADSLYRAWYPDRGGNLLLRVGGNLTGSQLMPSPATNQRPLVGDGGYDSGEVGNWLWRQGSGAVATGTQGQPTAWWINFGSFTAELSGGPTRLLGFTGFGTLGGGNLTAQVDGDAGQLTRLVGSRFDVNVNSRPQGVVLAVGSTGRVAPDGGMTLTGGGDLDVRVGGVVNPIGTNPLNRSNGVVTNLRGHTEIKASQIGTIDLAYGAQAAQQTPGDTRAFDAFRSTRAYPGGGFTLVPGDSTFNLSTLSDQVTQDVADPGRVLQPYASPYVSPNADKAGMGGGGSSWFTLWTGRTALDMFSAGGNVTPITSPVGTITDEAVVYPSILRVVSASRNLFYGKAAGTSQADEYPATPLVLAPSANGGQLQFLAADSIYAGGFTVSRSGAAMGAIATPQRPAYSAWVQAVGTSASLPDVSNLTGDGNRADQSLFPIFAFGADSVSATSTQRVASALFYAVAGDLVGVNSGRIMKFTGTGTFFEKEPRLGRTWYEGSPVRMVAGRDIVRSGSLLLEGVPRAGSSGFGFTETGNLFVHNRASDVSVVSAGRDILYSTFNVAGPGMLEVSAGRNILMEDRAGVTSLGPVVAGDTRPGANIAMQAGVGADGLDYLRFVKPYLDPANLARTGVPLADQVGKVVKVYDDELAAWLAQTYGFAGNTDEARTYYFALPAEQQRVFARNVYFAELKAGGREYNDRASPRYASFLRSRNAIAALAPDSDANGNPVTHAGDIVMFRGNRAVWNQTDSVFVYTPRSGFVRTNFGGNIQLLTPGGQQVFGIEGAAPPADSGVLTQGGGNIEMFARGSILLGQSRIMTTFGGDILGWSSEGDINAGRGSKSTIVYTPPKREYDMWGNVRLSPQVPGTGAGIATLNPIPEVKPGDIDLLAPLGTIDAGEAGIRVSGNVNLAALQVINAANIQVQGKATGMPVIAGVNVAALTNASASASQAANAAQEAVARERGAARAGQPSIFTVRTIGQGNEPAAGVDAGRKAPSAPLSSLSPETAGYSRANPVQIVGLGEKVDSALWSRLSEAERLALRQDK</sequence>
<dbReference type="NCBIfam" id="TIGR01901">
    <property type="entry name" value="adhes_NPXG"/>
    <property type="match status" value="1"/>
</dbReference>
<evidence type="ECO:0000256" key="3">
    <source>
        <dbReference type="ARBA" id="ARBA00022729"/>
    </source>
</evidence>
<feature type="domain" description="Filamentous haemagglutinin FhaB/tRNA nuclease CdiA-like TPS" evidence="6">
    <location>
        <begin position="130"/>
        <end position="244"/>
    </location>
</feature>
<feature type="chain" id="PRO_5047400650" evidence="5">
    <location>
        <begin position="36"/>
        <end position="4244"/>
    </location>
</feature>
<keyword evidence="2" id="KW-0964">Secreted</keyword>
<evidence type="ECO:0000256" key="5">
    <source>
        <dbReference type="SAM" id="SignalP"/>
    </source>
</evidence>
<dbReference type="Gene3D" id="2.160.20.10">
    <property type="entry name" value="Single-stranded right-handed beta-helix, Pectin lyase-like"/>
    <property type="match status" value="2"/>
</dbReference>
<proteinExistence type="predicted"/>
<evidence type="ECO:0000259" key="6">
    <source>
        <dbReference type="SMART" id="SM00912"/>
    </source>
</evidence>
<keyword evidence="8" id="KW-1185">Reference proteome</keyword>
<feature type="compositionally biased region" description="Polar residues" evidence="4">
    <location>
        <begin position="68"/>
        <end position="80"/>
    </location>
</feature>
<dbReference type="PANTHER" id="PTHR12338">
    <property type="entry name" value="AUTOTRANSPORTER"/>
    <property type="match status" value="1"/>
</dbReference>
<feature type="compositionally biased region" description="Low complexity" evidence="4">
    <location>
        <begin position="4194"/>
        <end position="4204"/>
    </location>
</feature>
<dbReference type="SUPFAM" id="SSF51126">
    <property type="entry name" value="Pectin lyase-like"/>
    <property type="match status" value="1"/>
</dbReference>
<evidence type="ECO:0000256" key="2">
    <source>
        <dbReference type="ARBA" id="ARBA00022525"/>
    </source>
</evidence>
<dbReference type="Pfam" id="PF12545">
    <property type="entry name" value="DUF3739"/>
    <property type="match status" value="1"/>
</dbReference>
<dbReference type="Proteomes" id="UP000035086">
    <property type="component" value="Chromosome"/>
</dbReference>
<evidence type="ECO:0000256" key="1">
    <source>
        <dbReference type="ARBA" id="ARBA00004613"/>
    </source>
</evidence>
<comment type="subcellular location">
    <subcellularLocation>
        <location evidence="1">Secreted</location>
    </subcellularLocation>
</comment>
<dbReference type="InterPro" id="IPR012334">
    <property type="entry name" value="Pectin_lyas_fold"/>
</dbReference>
<dbReference type="PANTHER" id="PTHR12338:SF8">
    <property type="entry name" value="HEME_HEMOPEXIN-BINDING PROTEIN"/>
    <property type="match status" value="1"/>
</dbReference>
<dbReference type="Pfam" id="PF05860">
    <property type="entry name" value="TPS"/>
    <property type="match status" value="1"/>
</dbReference>
<feature type="signal peptide" evidence="5">
    <location>
        <begin position="1"/>
        <end position="35"/>
    </location>
</feature>
<feature type="region of interest" description="Disordered" evidence="4">
    <location>
        <begin position="4183"/>
        <end position="4207"/>
    </location>
</feature>
<evidence type="ECO:0000313" key="8">
    <source>
        <dbReference type="Proteomes" id="UP000035086"/>
    </source>
</evidence>
<dbReference type="InterPro" id="IPR050909">
    <property type="entry name" value="Bact_Autotransporter_VF"/>
</dbReference>
<dbReference type="InterPro" id="IPR021026">
    <property type="entry name" value="Filamn_hemagglutn_DUF3739"/>
</dbReference>
<dbReference type="EMBL" id="CP010310">
    <property type="protein sequence ID" value="AJC22911.1"/>
    <property type="molecule type" value="Genomic_DNA"/>
</dbReference>